<dbReference type="EMBL" id="RKST01000011">
    <property type="protein sequence ID" value="RUM97432.1"/>
    <property type="molecule type" value="Genomic_DNA"/>
</dbReference>
<reference evidence="4 5" key="1">
    <citation type="submission" date="2018-11" db="EMBL/GenBank/DDBJ databases">
        <title>Pseudaminobacter arsenicus sp. nov., an arsenic-resistant bacterium isolated from arsenic-rich aquifers.</title>
        <authorList>
            <person name="Mu Y."/>
        </authorList>
    </citation>
    <scope>NUCLEOTIDE SEQUENCE [LARGE SCALE GENOMIC DNA]</scope>
    <source>
        <strain evidence="4 5">CB3</strain>
    </source>
</reference>
<evidence type="ECO:0000256" key="1">
    <source>
        <dbReference type="ARBA" id="ARBA00022741"/>
    </source>
</evidence>
<dbReference type="Pfam" id="PF00501">
    <property type="entry name" value="AMP-binding"/>
    <property type="match status" value="1"/>
</dbReference>
<dbReference type="RefSeq" id="WP_128627024.1">
    <property type="nucleotide sequence ID" value="NZ_RKST01000011.1"/>
</dbReference>
<evidence type="ECO:0000313" key="5">
    <source>
        <dbReference type="Proteomes" id="UP000281647"/>
    </source>
</evidence>
<gene>
    <name evidence="4" type="ORF">EET67_12280</name>
</gene>
<keyword evidence="2" id="KW-0067">ATP-binding</keyword>
<dbReference type="InterPro" id="IPR042099">
    <property type="entry name" value="ANL_N_sf"/>
</dbReference>
<dbReference type="OrthoDB" id="9803968at2"/>
<keyword evidence="5" id="KW-1185">Reference proteome</keyword>
<dbReference type="Proteomes" id="UP000281647">
    <property type="component" value="Unassembled WGS sequence"/>
</dbReference>
<dbReference type="PANTHER" id="PTHR43272:SF33">
    <property type="entry name" value="AMP-BINDING DOMAIN-CONTAINING PROTEIN-RELATED"/>
    <property type="match status" value="1"/>
</dbReference>
<organism evidence="4 5">
    <name type="scientific">Borborobacter arsenicus</name>
    <dbReference type="NCBI Taxonomy" id="1851146"/>
    <lineage>
        <taxon>Bacteria</taxon>
        <taxon>Pseudomonadati</taxon>
        <taxon>Pseudomonadota</taxon>
        <taxon>Alphaproteobacteria</taxon>
        <taxon>Hyphomicrobiales</taxon>
        <taxon>Phyllobacteriaceae</taxon>
        <taxon>Borborobacter</taxon>
    </lineage>
</organism>
<dbReference type="Pfam" id="PF23562">
    <property type="entry name" value="AMP-binding_C_3"/>
    <property type="match status" value="1"/>
</dbReference>
<dbReference type="GO" id="GO:0004467">
    <property type="term" value="F:long-chain fatty acid-CoA ligase activity"/>
    <property type="evidence" value="ECO:0007669"/>
    <property type="project" value="TreeGrafter"/>
</dbReference>
<keyword evidence="1" id="KW-0547">Nucleotide-binding</keyword>
<dbReference type="GO" id="GO:0016020">
    <property type="term" value="C:membrane"/>
    <property type="evidence" value="ECO:0007669"/>
    <property type="project" value="TreeGrafter"/>
</dbReference>
<dbReference type="AlphaFoldDB" id="A0A432V5J3"/>
<dbReference type="GO" id="GO:0005524">
    <property type="term" value="F:ATP binding"/>
    <property type="evidence" value="ECO:0007669"/>
    <property type="project" value="UniProtKB-KW"/>
</dbReference>
<sequence length="663" mass="73530">MSTAATAPAAEITLDTFPKYLLHNAARFGNRAAMRHKDYGIWQSWNWNQQLAEIRSLALGLQALGLKRGDRIAVIGANRPRLYWTFTAAQSLGATPVPVYADAVAEEMAYVLDHAGVRFAVVQDQEQVDKIRSFAEKIPLLTDIIYDEPRGLADYDPRGLHAIADLQRKGEALLKADTGLAARWEEEIRRAGGDDISVMLYTSGTTGRSKGVMIRADAAVKAALDTAVFDKLSEDDSVLAYLPLAWVGDHYLNYAQGYVAAFCMCCPESNETVAQDLREIGPTFYFAPPRIFEGLLTSVTIRMEDAGWVKRKLFDHYIKVARKYGEAILEGRPVPLSGRLSYALGKVLLYGPLRNVLGMSNIRVAYTAGEAIGQDLFSFFRSLGINLKQLYGQTEAFLYVTAQKDGEVRADTVGPAAPNVDIRISDTGEVQFRSPGMFTGYFKQEGATEETLTEDGYVKTGDAGFFDTDGQLKIIDRAKDVGKLRSGALFAPKYIENTLKFFPNIKEAVAYGDGRDFAAAFINIDLQAVGNWAERNNIAYASYQELAGHRQVYDMIARNVDETNLRLSKEPIMAGAQIKRFLILHKELDADDGELTRTLKVRRAFVADRYAPLIEALYDGSTEKYVETEMTYEDGRKGTVRATVRIMDAKVHPAAQLVREAAE</sequence>
<name>A0A432V5J3_9HYPH</name>
<protein>
    <submittedName>
        <fullName evidence="4">Long-chain fatty acid--CoA ligase</fullName>
    </submittedName>
</protein>
<dbReference type="SUPFAM" id="SSF56801">
    <property type="entry name" value="Acetyl-CoA synthetase-like"/>
    <property type="match status" value="1"/>
</dbReference>
<evidence type="ECO:0000313" key="4">
    <source>
        <dbReference type="EMBL" id="RUM97432.1"/>
    </source>
</evidence>
<dbReference type="PANTHER" id="PTHR43272">
    <property type="entry name" value="LONG-CHAIN-FATTY-ACID--COA LIGASE"/>
    <property type="match status" value="1"/>
</dbReference>
<dbReference type="InterPro" id="IPR020845">
    <property type="entry name" value="AMP-binding_CS"/>
</dbReference>
<evidence type="ECO:0000256" key="2">
    <source>
        <dbReference type="ARBA" id="ARBA00022840"/>
    </source>
</evidence>
<dbReference type="InterPro" id="IPR000873">
    <property type="entry name" value="AMP-dep_synth/lig_dom"/>
</dbReference>
<keyword evidence="4" id="KW-0436">Ligase</keyword>
<feature type="domain" description="AMP-dependent synthetase/ligase" evidence="3">
    <location>
        <begin position="23"/>
        <end position="442"/>
    </location>
</feature>
<dbReference type="PROSITE" id="PS00455">
    <property type="entry name" value="AMP_BINDING"/>
    <property type="match status" value="1"/>
</dbReference>
<proteinExistence type="predicted"/>
<accession>A0A432V5J3</accession>
<evidence type="ECO:0000259" key="3">
    <source>
        <dbReference type="Pfam" id="PF00501"/>
    </source>
</evidence>
<comment type="caution">
    <text evidence="4">The sequence shown here is derived from an EMBL/GenBank/DDBJ whole genome shotgun (WGS) entry which is preliminary data.</text>
</comment>
<dbReference type="Gene3D" id="3.40.50.12780">
    <property type="entry name" value="N-terminal domain of ligase-like"/>
    <property type="match status" value="2"/>
</dbReference>